<dbReference type="EMBL" id="LFRH01000001">
    <property type="protein sequence ID" value="KTF28809.1"/>
    <property type="molecule type" value="Genomic_DNA"/>
</dbReference>
<gene>
    <name evidence="2" type="ORF">cpL1_0020</name>
</gene>
<keyword evidence="1" id="KW-0472">Membrane</keyword>
<keyword evidence="1" id="KW-1133">Transmembrane helix</keyword>
<sequence length="89" mass="10007">MVSGIVREATNYLVFQEHTRVYRALKILALFFMCLCILAFPIVVAFVGEWAFSLESTMVSLIVLILGFVIIACSSVGMIHWFAREKSTS</sequence>
<dbReference type="AlphaFoldDB" id="A0AA40PQ92"/>
<feature type="transmembrane region" description="Helical" evidence="1">
    <location>
        <begin position="27"/>
        <end position="52"/>
    </location>
</feature>
<name>A0AA40PQ92_9CHLA</name>
<comment type="caution">
    <text evidence="2">The sequence shown here is derived from an EMBL/GenBank/DDBJ whole genome shotgun (WGS) entry which is preliminary data.</text>
</comment>
<organism evidence="2 3">
    <name type="scientific">Chlamydia pecorum</name>
    <dbReference type="NCBI Taxonomy" id="85991"/>
    <lineage>
        <taxon>Bacteria</taxon>
        <taxon>Pseudomonadati</taxon>
        <taxon>Chlamydiota</taxon>
        <taxon>Chlamydiia</taxon>
        <taxon>Chlamydiales</taxon>
        <taxon>Chlamydiaceae</taxon>
        <taxon>Chlamydia/Chlamydophila group</taxon>
        <taxon>Chlamydia</taxon>
    </lineage>
</organism>
<dbReference type="RefSeq" id="WP_148290541.1">
    <property type="nucleotide sequence ID" value="NZ_CP080401.1"/>
</dbReference>
<reference evidence="2 3" key="1">
    <citation type="submission" date="2015-06" db="EMBL/GenBank/DDBJ databases">
        <title>More than comparative genomics: Whole genome sequencing reveals elusive C. pecorum plasmid and re-evaluates genetic differences and phylogenetic relationships between C. pecorum from pig, cattle, sheep and koala hosts.</title>
        <authorList>
            <person name="Jelocnik M."/>
            <person name="Bachmann N.L."/>
            <person name="Kaltenboeck B."/>
            <person name="Waugh C."/>
            <person name="Woolford L."/>
            <person name="Speight N."/>
            <person name="Gillett A."/>
            <person name="Higgins D."/>
            <person name="Flanagan C."/>
            <person name="Myers G."/>
            <person name="Timms P."/>
            <person name="Polkinghorne A."/>
        </authorList>
    </citation>
    <scope>NUCLEOTIDE SEQUENCE [LARGE SCALE GENOMIC DNA]</scope>
    <source>
        <strain evidence="2 3">L1</strain>
    </source>
</reference>
<proteinExistence type="predicted"/>
<keyword evidence="1" id="KW-0812">Transmembrane</keyword>
<evidence type="ECO:0000256" key="1">
    <source>
        <dbReference type="SAM" id="Phobius"/>
    </source>
</evidence>
<evidence type="ECO:0000313" key="2">
    <source>
        <dbReference type="EMBL" id="KTF28809.1"/>
    </source>
</evidence>
<dbReference type="GeneID" id="99718070"/>
<protein>
    <submittedName>
        <fullName evidence="2">Membrane protein</fullName>
    </submittedName>
</protein>
<evidence type="ECO:0000313" key="3">
    <source>
        <dbReference type="Proteomes" id="UP000054301"/>
    </source>
</evidence>
<dbReference type="Proteomes" id="UP000054301">
    <property type="component" value="Unassembled WGS sequence"/>
</dbReference>
<feature type="transmembrane region" description="Helical" evidence="1">
    <location>
        <begin position="58"/>
        <end position="83"/>
    </location>
</feature>
<accession>A0AA40PQ92</accession>